<sequence length="124" mass="13608">MMPLQFRPTTSNIILKEGAMVNLLVGSHLSSHKLSQGSLIPTAQAQPSAPSPLPSQPLPNPKGGINAIQVEIDNKGEDEAKDKEGERPMRTHLVRFQLGRDTQAMAMRMHRLLWCVRISSGFGL</sequence>
<dbReference type="EMBL" id="JASCZI010182009">
    <property type="protein sequence ID" value="MED6186736.1"/>
    <property type="molecule type" value="Genomic_DNA"/>
</dbReference>
<accession>A0ABU6WLI9</accession>
<evidence type="ECO:0000256" key="1">
    <source>
        <dbReference type="SAM" id="MobiDB-lite"/>
    </source>
</evidence>
<feature type="compositionally biased region" description="Pro residues" evidence="1">
    <location>
        <begin position="49"/>
        <end position="60"/>
    </location>
</feature>
<gene>
    <name evidence="2" type="ORF">PIB30_069562</name>
</gene>
<feature type="region of interest" description="Disordered" evidence="1">
    <location>
        <begin position="35"/>
        <end position="65"/>
    </location>
</feature>
<evidence type="ECO:0000313" key="2">
    <source>
        <dbReference type="EMBL" id="MED6186736.1"/>
    </source>
</evidence>
<keyword evidence="3" id="KW-1185">Reference proteome</keyword>
<organism evidence="2 3">
    <name type="scientific">Stylosanthes scabra</name>
    <dbReference type="NCBI Taxonomy" id="79078"/>
    <lineage>
        <taxon>Eukaryota</taxon>
        <taxon>Viridiplantae</taxon>
        <taxon>Streptophyta</taxon>
        <taxon>Embryophyta</taxon>
        <taxon>Tracheophyta</taxon>
        <taxon>Spermatophyta</taxon>
        <taxon>Magnoliopsida</taxon>
        <taxon>eudicotyledons</taxon>
        <taxon>Gunneridae</taxon>
        <taxon>Pentapetalae</taxon>
        <taxon>rosids</taxon>
        <taxon>fabids</taxon>
        <taxon>Fabales</taxon>
        <taxon>Fabaceae</taxon>
        <taxon>Papilionoideae</taxon>
        <taxon>50 kb inversion clade</taxon>
        <taxon>dalbergioids sensu lato</taxon>
        <taxon>Dalbergieae</taxon>
        <taxon>Pterocarpus clade</taxon>
        <taxon>Stylosanthes</taxon>
    </lineage>
</organism>
<protein>
    <submittedName>
        <fullName evidence="2">Uncharacterized protein</fullName>
    </submittedName>
</protein>
<dbReference type="Proteomes" id="UP001341840">
    <property type="component" value="Unassembled WGS sequence"/>
</dbReference>
<proteinExistence type="predicted"/>
<evidence type="ECO:0000313" key="3">
    <source>
        <dbReference type="Proteomes" id="UP001341840"/>
    </source>
</evidence>
<comment type="caution">
    <text evidence="2">The sequence shown here is derived from an EMBL/GenBank/DDBJ whole genome shotgun (WGS) entry which is preliminary data.</text>
</comment>
<name>A0ABU6WLI9_9FABA</name>
<reference evidence="2 3" key="1">
    <citation type="journal article" date="2023" name="Plants (Basel)">
        <title>Bridging the Gap: Combining Genomics and Transcriptomics Approaches to Understand Stylosanthes scabra, an Orphan Legume from the Brazilian Caatinga.</title>
        <authorList>
            <person name="Ferreira-Neto J.R.C."/>
            <person name="da Silva M.D."/>
            <person name="Binneck E."/>
            <person name="de Melo N.F."/>
            <person name="da Silva R.H."/>
            <person name="de Melo A.L.T.M."/>
            <person name="Pandolfi V."/>
            <person name="Bustamante F.O."/>
            <person name="Brasileiro-Vidal A.C."/>
            <person name="Benko-Iseppon A.M."/>
        </authorList>
    </citation>
    <scope>NUCLEOTIDE SEQUENCE [LARGE SCALE GENOMIC DNA]</scope>
    <source>
        <tissue evidence="2">Leaves</tissue>
    </source>
</reference>